<dbReference type="Pfam" id="PF05768">
    <property type="entry name" value="Glrx-like"/>
    <property type="match status" value="1"/>
</dbReference>
<evidence type="ECO:0000313" key="2">
    <source>
        <dbReference type="Proteomes" id="UP000610558"/>
    </source>
</evidence>
<dbReference type="InterPro" id="IPR036249">
    <property type="entry name" value="Thioredoxin-like_sf"/>
</dbReference>
<dbReference type="Proteomes" id="UP000610558">
    <property type="component" value="Unassembled WGS sequence"/>
</dbReference>
<name>A0A927C2Y8_9GAMM</name>
<dbReference type="InterPro" id="IPR008554">
    <property type="entry name" value="Glutaredoxin-like"/>
</dbReference>
<proteinExistence type="predicted"/>
<keyword evidence="2" id="KW-1185">Reference proteome</keyword>
<reference evidence="1" key="1">
    <citation type="submission" date="2020-09" db="EMBL/GenBank/DDBJ databases">
        <authorList>
            <person name="Yoon J.-W."/>
        </authorList>
    </citation>
    <scope>NUCLEOTIDE SEQUENCE</scope>
    <source>
        <strain evidence="1">KMU-158</strain>
    </source>
</reference>
<protein>
    <submittedName>
        <fullName evidence="1">Glutaredoxin family protein</fullName>
    </submittedName>
</protein>
<dbReference type="RefSeq" id="WP_190763415.1">
    <property type="nucleotide sequence ID" value="NZ_JACXLD010000002.1"/>
</dbReference>
<dbReference type="EMBL" id="JACXLD010000002">
    <property type="protein sequence ID" value="MBD2858520.1"/>
    <property type="molecule type" value="Genomic_DNA"/>
</dbReference>
<sequence length="89" mass="9966">MSDVVPTITLSLYGTSACHLCEEAEALLAQFLVEQPWQIELIDIADSDDMIDRYGTRIPVLASAADGRELNWPFDAESVLRFVYSENTK</sequence>
<dbReference type="SUPFAM" id="SSF52833">
    <property type="entry name" value="Thioredoxin-like"/>
    <property type="match status" value="1"/>
</dbReference>
<accession>A0A927C2Y8</accession>
<comment type="caution">
    <text evidence="1">The sequence shown here is derived from an EMBL/GenBank/DDBJ whole genome shotgun (WGS) entry which is preliminary data.</text>
</comment>
<dbReference type="AlphaFoldDB" id="A0A927C2Y8"/>
<dbReference type="Gene3D" id="3.40.30.10">
    <property type="entry name" value="Glutaredoxin"/>
    <property type="match status" value="1"/>
</dbReference>
<gene>
    <name evidence="1" type="ORF">IB286_05810</name>
</gene>
<organism evidence="1 2">
    <name type="scientific">Spongiibacter pelagi</name>
    <dbReference type="NCBI Taxonomy" id="2760804"/>
    <lineage>
        <taxon>Bacteria</taxon>
        <taxon>Pseudomonadati</taxon>
        <taxon>Pseudomonadota</taxon>
        <taxon>Gammaproteobacteria</taxon>
        <taxon>Cellvibrionales</taxon>
        <taxon>Spongiibacteraceae</taxon>
        <taxon>Spongiibacter</taxon>
    </lineage>
</organism>
<evidence type="ECO:0000313" key="1">
    <source>
        <dbReference type="EMBL" id="MBD2858520.1"/>
    </source>
</evidence>